<dbReference type="InterPro" id="IPR051406">
    <property type="entry name" value="PLD_domain"/>
</dbReference>
<dbReference type="AlphaFoldDB" id="A0ABD5UBZ4"/>
<protein>
    <submittedName>
        <fullName evidence="6">Phospholipase D-like domain-containing protein</fullName>
    </submittedName>
</protein>
<dbReference type="CDD" id="cd09128">
    <property type="entry name" value="PLDc_unchar1_2"/>
    <property type="match status" value="1"/>
</dbReference>
<evidence type="ECO:0000313" key="6">
    <source>
        <dbReference type="EMBL" id="MFC6836162.1"/>
    </source>
</evidence>
<evidence type="ECO:0000259" key="5">
    <source>
        <dbReference type="PROSITE" id="PS50035"/>
    </source>
</evidence>
<dbReference type="EMBL" id="JBHSXM010000001">
    <property type="protein sequence ID" value="MFC6836162.1"/>
    <property type="molecule type" value="Genomic_DNA"/>
</dbReference>
<evidence type="ECO:0000256" key="4">
    <source>
        <dbReference type="SAM" id="MobiDB-lite"/>
    </source>
</evidence>
<comment type="caution">
    <text evidence="6">The sequence shown here is derived from an EMBL/GenBank/DDBJ whole genome shotgun (WGS) entry which is preliminary data.</text>
</comment>
<accession>A0ABD5UBZ4</accession>
<feature type="compositionally biased region" description="Low complexity" evidence="4">
    <location>
        <begin position="30"/>
        <end position="39"/>
    </location>
</feature>
<dbReference type="GO" id="GO:0016787">
    <property type="term" value="F:hydrolase activity"/>
    <property type="evidence" value="ECO:0007669"/>
    <property type="project" value="UniProtKB-KW"/>
</dbReference>
<evidence type="ECO:0000256" key="2">
    <source>
        <dbReference type="ARBA" id="ARBA00022963"/>
    </source>
</evidence>
<feature type="region of interest" description="Disordered" evidence="4">
    <location>
        <begin position="30"/>
        <end position="63"/>
    </location>
</feature>
<evidence type="ECO:0000256" key="1">
    <source>
        <dbReference type="ARBA" id="ARBA00022801"/>
    </source>
</evidence>
<dbReference type="PANTHER" id="PTHR43856">
    <property type="entry name" value="CARDIOLIPIN HYDROLASE"/>
    <property type="match status" value="1"/>
</dbReference>
<feature type="domain" description="PLD phosphodiesterase" evidence="5">
    <location>
        <begin position="469"/>
        <end position="496"/>
    </location>
</feature>
<gene>
    <name evidence="6" type="ORF">ACFQHK_06535</name>
</gene>
<evidence type="ECO:0000313" key="7">
    <source>
        <dbReference type="Proteomes" id="UP001596406"/>
    </source>
</evidence>
<dbReference type="PROSITE" id="PS50035">
    <property type="entry name" value="PLD"/>
    <property type="match status" value="1"/>
</dbReference>
<sequence length="562" mass="59554">MRTRTVALLWLAVTAGLAAPGALAASQPATATAAGTATDDQSRPDVRPNRSVDSPRLVGAYPNPVARDDAGEFVVLEVPPGTNLSSHRLADDGRNVALPNVTTSGRVVLSNDANRSRRLLGDETRVVAADPPPLANGGERVRLLRNGTVVDSFTYRDAPEGERYVREEGSTWRPLGATDRRVTTSGPTTATAFVLPDSPEVAVDALSDAEERVLLAGYTFTSPRITEELLAAHRRGVRVEVLVEGGPVGGLTTPQARALDRLVRAGVPVRAMGGPRARYAYHHAKYAVVDDRALVLTENWKPSGVGGRASRGWGTLVDDATTANALAETFRADAGWLDARPWRTWRANASVHEETPAAGDYPRHVAPERVPVERVRTLVAPDNAEPALRGVVGNASESLDVVQVSLGGPDGPFTSAAVDAARRGVRVRILLSGAWYVRDENAALARQLNAVAEAEDLPLSVRLADPGGRFEKVHAKGVVVDDSVAVVGSLNWNAHAARENREVALVLEGESVGGYYADAFEADWTTSGDGASREFPVGVALGGLVAVVGALVLARRVEFDPE</sequence>
<keyword evidence="3" id="KW-0443">Lipid metabolism</keyword>
<dbReference type="InterPro" id="IPR001736">
    <property type="entry name" value="PLipase_D/transphosphatidylase"/>
</dbReference>
<dbReference type="SUPFAM" id="SSF56024">
    <property type="entry name" value="Phospholipase D/nuclease"/>
    <property type="match status" value="2"/>
</dbReference>
<organism evidence="6 7">
    <name type="scientific">Halomarina ordinaria</name>
    <dbReference type="NCBI Taxonomy" id="3033939"/>
    <lineage>
        <taxon>Archaea</taxon>
        <taxon>Methanobacteriati</taxon>
        <taxon>Methanobacteriota</taxon>
        <taxon>Stenosarchaea group</taxon>
        <taxon>Halobacteria</taxon>
        <taxon>Halobacteriales</taxon>
        <taxon>Natronomonadaceae</taxon>
        <taxon>Halomarina</taxon>
    </lineage>
</organism>
<keyword evidence="1" id="KW-0378">Hydrolase</keyword>
<dbReference type="Pfam" id="PF13091">
    <property type="entry name" value="PLDc_2"/>
    <property type="match status" value="2"/>
</dbReference>
<keyword evidence="7" id="KW-1185">Reference proteome</keyword>
<reference evidence="6 7" key="1">
    <citation type="journal article" date="2019" name="Int. J. Syst. Evol. Microbiol.">
        <title>The Global Catalogue of Microorganisms (GCM) 10K type strain sequencing project: providing services to taxonomists for standard genome sequencing and annotation.</title>
        <authorList>
            <consortium name="The Broad Institute Genomics Platform"/>
            <consortium name="The Broad Institute Genome Sequencing Center for Infectious Disease"/>
            <person name="Wu L."/>
            <person name="Ma J."/>
        </authorList>
    </citation>
    <scope>NUCLEOTIDE SEQUENCE [LARGE SCALE GENOMIC DNA]</scope>
    <source>
        <strain evidence="6 7">PSRA2</strain>
    </source>
</reference>
<keyword evidence="2" id="KW-0442">Lipid degradation</keyword>
<name>A0ABD5UBZ4_9EURY</name>
<dbReference type="GO" id="GO:0016042">
    <property type="term" value="P:lipid catabolic process"/>
    <property type="evidence" value="ECO:0007669"/>
    <property type="project" value="UniProtKB-KW"/>
</dbReference>
<dbReference type="InterPro" id="IPR025202">
    <property type="entry name" value="PLD-like_dom"/>
</dbReference>
<evidence type="ECO:0000256" key="3">
    <source>
        <dbReference type="ARBA" id="ARBA00023098"/>
    </source>
</evidence>
<dbReference type="Proteomes" id="UP001596406">
    <property type="component" value="Unassembled WGS sequence"/>
</dbReference>
<dbReference type="PANTHER" id="PTHR43856:SF1">
    <property type="entry name" value="MITOCHONDRIAL CARDIOLIPIN HYDROLASE"/>
    <property type="match status" value="1"/>
</dbReference>
<proteinExistence type="predicted"/>
<dbReference type="Gene3D" id="3.30.870.10">
    <property type="entry name" value="Endonuclease Chain A"/>
    <property type="match status" value="2"/>
</dbReference>
<dbReference type="SMART" id="SM00155">
    <property type="entry name" value="PLDc"/>
    <property type="match status" value="2"/>
</dbReference>
<dbReference type="RefSeq" id="WP_304447856.1">
    <property type="nucleotide sequence ID" value="NZ_JARRAH010000001.1"/>
</dbReference>
<feature type="compositionally biased region" description="Basic and acidic residues" evidence="4">
    <location>
        <begin position="40"/>
        <end position="50"/>
    </location>
</feature>